<comment type="catalytic activity">
    <reaction evidence="4">
        <text>NAD(+) + H2O = ADP-D-ribose + nicotinamide + H(+)</text>
        <dbReference type="Rhea" id="RHEA:16301"/>
        <dbReference type="ChEBI" id="CHEBI:15377"/>
        <dbReference type="ChEBI" id="CHEBI:15378"/>
        <dbReference type="ChEBI" id="CHEBI:17154"/>
        <dbReference type="ChEBI" id="CHEBI:57540"/>
        <dbReference type="ChEBI" id="CHEBI:57967"/>
        <dbReference type="EC" id="3.2.2.6"/>
    </reaction>
    <physiologicalReaction direction="left-to-right" evidence="4">
        <dbReference type="Rhea" id="RHEA:16302"/>
    </physiologicalReaction>
</comment>
<accession>A0ABD2SPM5</accession>
<dbReference type="PANTHER" id="PTHR32009:SF39">
    <property type="entry name" value="TIR DOMAIN-CONTAINING PROTEIN"/>
    <property type="match status" value="1"/>
</dbReference>
<dbReference type="EC" id="3.2.2.6" evidence="1"/>
<keyword evidence="2" id="KW-0378">Hydrolase</keyword>
<dbReference type="PANTHER" id="PTHR32009">
    <property type="entry name" value="TMV RESISTANCE PROTEIN N-LIKE"/>
    <property type="match status" value="1"/>
</dbReference>
<dbReference type="InterPro" id="IPR035897">
    <property type="entry name" value="Toll_tir_struct_dom_sf"/>
</dbReference>
<feature type="domain" description="TIR" evidence="5">
    <location>
        <begin position="23"/>
        <end position="104"/>
    </location>
</feature>
<gene>
    <name evidence="6" type="ORF">AABB24_024610</name>
</gene>
<reference evidence="6 7" key="1">
    <citation type="submission" date="2024-05" db="EMBL/GenBank/DDBJ databases">
        <title>De novo assembly of an allotetraploid wild potato.</title>
        <authorList>
            <person name="Hosaka A.J."/>
        </authorList>
    </citation>
    <scope>NUCLEOTIDE SEQUENCE [LARGE SCALE GENOMIC DNA]</scope>
    <source>
        <tissue evidence="6">Young leaves</tissue>
    </source>
</reference>
<dbReference type="EMBL" id="JBJKTR010000014">
    <property type="protein sequence ID" value="KAL3345747.1"/>
    <property type="molecule type" value="Genomic_DNA"/>
</dbReference>
<dbReference type="Pfam" id="PF01582">
    <property type="entry name" value="TIR"/>
    <property type="match status" value="1"/>
</dbReference>
<evidence type="ECO:0000256" key="1">
    <source>
        <dbReference type="ARBA" id="ARBA00011982"/>
    </source>
</evidence>
<dbReference type="InterPro" id="IPR000157">
    <property type="entry name" value="TIR_dom"/>
</dbReference>
<name>A0ABD2SPM5_9SOLN</name>
<comment type="caution">
    <text evidence="6">The sequence shown here is derived from an EMBL/GenBank/DDBJ whole genome shotgun (WGS) entry which is preliminary data.</text>
</comment>
<keyword evidence="3" id="KW-0520">NAD</keyword>
<organism evidence="6 7">
    <name type="scientific">Solanum stoloniferum</name>
    <dbReference type="NCBI Taxonomy" id="62892"/>
    <lineage>
        <taxon>Eukaryota</taxon>
        <taxon>Viridiplantae</taxon>
        <taxon>Streptophyta</taxon>
        <taxon>Embryophyta</taxon>
        <taxon>Tracheophyta</taxon>
        <taxon>Spermatophyta</taxon>
        <taxon>Magnoliopsida</taxon>
        <taxon>eudicotyledons</taxon>
        <taxon>Gunneridae</taxon>
        <taxon>Pentapetalae</taxon>
        <taxon>asterids</taxon>
        <taxon>lamiids</taxon>
        <taxon>Solanales</taxon>
        <taxon>Solanaceae</taxon>
        <taxon>Solanoideae</taxon>
        <taxon>Solaneae</taxon>
        <taxon>Solanum</taxon>
    </lineage>
</organism>
<dbReference type="AlphaFoldDB" id="A0ABD2SPM5"/>
<evidence type="ECO:0000256" key="2">
    <source>
        <dbReference type="ARBA" id="ARBA00022801"/>
    </source>
</evidence>
<proteinExistence type="predicted"/>
<protein>
    <recommendedName>
        <fullName evidence="1">ADP-ribosyl cyclase/cyclic ADP-ribose hydrolase</fullName>
        <ecNumber evidence="1">3.2.2.6</ecNumber>
    </recommendedName>
</protein>
<evidence type="ECO:0000313" key="6">
    <source>
        <dbReference type="EMBL" id="KAL3345747.1"/>
    </source>
</evidence>
<sequence length="104" mass="12147">MDIEDNVSSSHSTRHEITPHPHWSYDVFLSFRGEDTRKSFVDHLYTSLHEKGIHAFRDDVELRRGKSISTELLNAIEKSRFAVVIFFEKLRRFVVVFGGADEDH</sequence>
<evidence type="ECO:0000256" key="4">
    <source>
        <dbReference type="ARBA" id="ARBA00047304"/>
    </source>
</evidence>
<evidence type="ECO:0000259" key="5">
    <source>
        <dbReference type="PROSITE" id="PS50104"/>
    </source>
</evidence>
<evidence type="ECO:0000256" key="3">
    <source>
        <dbReference type="ARBA" id="ARBA00023027"/>
    </source>
</evidence>
<dbReference type="SUPFAM" id="SSF52200">
    <property type="entry name" value="Toll/Interleukin receptor TIR domain"/>
    <property type="match status" value="1"/>
</dbReference>
<dbReference type="Proteomes" id="UP001627284">
    <property type="component" value="Unassembled WGS sequence"/>
</dbReference>
<evidence type="ECO:0000313" key="7">
    <source>
        <dbReference type="Proteomes" id="UP001627284"/>
    </source>
</evidence>
<dbReference type="GO" id="GO:0061809">
    <property type="term" value="F:NAD+ nucleosidase activity, cyclic ADP-ribose generating"/>
    <property type="evidence" value="ECO:0007669"/>
    <property type="project" value="UniProtKB-EC"/>
</dbReference>
<keyword evidence="7" id="KW-1185">Reference proteome</keyword>
<dbReference type="PROSITE" id="PS50104">
    <property type="entry name" value="TIR"/>
    <property type="match status" value="1"/>
</dbReference>
<dbReference type="Gene3D" id="3.40.50.10140">
    <property type="entry name" value="Toll/interleukin-1 receptor homology (TIR) domain"/>
    <property type="match status" value="1"/>
</dbReference>